<name>A0A562MVF1_9SPHI</name>
<feature type="chain" id="PRO_5022089124" evidence="10">
    <location>
        <begin position="23"/>
        <end position="1093"/>
    </location>
</feature>
<dbReference type="NCBIfam" id="TIGR04056">
    <property type="entry name" value="OMP_RagA_SusC"/>
    <property type="match status" value="1"/>
</dbReference>
<dbReference type="InterPro" id="IPR023997">
    <property type="entry name" value="TonB-dep_OMP_SusC/RagA_CS"/>
</dbReference>
<evidence type="ECO:0000256" key="10">
    <source>
        <dbReference type="SAM" id="SignalP"/>
    </source>
</evidence>
<comment type="similarity">
    <text evidence="8 9">Belongs to the TonB-dependent receptor family.</text>
</comment>
<evidence type="ECO:0000256" key="2">
    <source>
        <dbReference type="ARBA" id="ARBA00022448"/>
    </source>
</evidence>
<dbReference type="Pfam" id="PF07715">
    <property type="entry name" value="Plug"/>
    <property type="match status" value="1"/>
</dbReference>
<dbReference type="EMBL" id="VLKR01000003">
    <property type="protein sequence ID" value="TWI23895.1"/>
    <property type="molecule type" value="Genomic_DNA"/>
</dbReference>
<feature type="domain" description="TonB-dependent receptor-like beta-barrel" evidence="11">
    <location>
        <begin position="421"/>
        <end position="848"/>
    </location>
</feature>
<dbReference type="Pfam" id="PF00593">
    <property type="entry name" value="TonB_dep_Rec_b-barrel"/>
    <property type="match status" value="1"/>
</dbReference>
<keyword evidence="5 9" id="KW-0798">TonB box</keyword>
<accession>A0A562MVF1</accession>
<dbReference type="Pfam" id="PF13715">
    <property type="entry name" value="CarbopepD_reg_2"/>
    <property type="match status" value="1"/>
</dbReference>
<gene>
    <name evidence="13" type="ORF">IQ31_00911</name>
</gene>
<keyword evidence="10" id="KW-0732">Signal</keyword>
<keyword evidence="2 8" id="KW-0813">Transport</keyword>
<dbReference type="PROSITE" id="PS52016">
    <property type="entry name" value="TONB_DEPENDENT_REC_3"/>
    <property type="match status" value="1"/>
</dbReference>
<reference evidence="13 14" key="1">
    <citation type="journal article" date="2015" name="Stand. Genomic Sci.">
        <title>Genomic Encyclopedia of Bacterial and Archaeal Type Strains, Phase III: the genomes of soil and plant-associated and newly described type strains.</title>
        <authorList>
            <person name="Whitman W.B."/>
            <person name="Woyke T."/>
            <person name="Klenk H.P."/>
            <person name="Zhou Y."/>
            <person name="Lilburn T.G."/>
            <person name="Beck B.J."/>
            <person name="De Vos P."/>
            <person name="Vandamme P."/>
            <person name="Eisen J.A."/>
            <person name="Garrity G."/>
            <person name="Hugenholtz P."/>
            <person name="Kyrpides N.C."/>
        </authorList>
    </citation>
    <scope>NUCLEOTIDE SEQUENCE [LARGE SCALE GENOMIC DNA]</scope>
    <source>
        <strain evidence="13 14">CGMCC 1.6855</strain>
    </source>
</reference>
<evidence type="ECO:0000259" key="12">
    <source>
        <dbReference type="Pfam" id="PF07715"/>
    </source>
</evidence>
<keyword evidence="4 8" id="KW-0812">Transmembrane</keyword>
<evidence type="ECO:0000256" key="1">
    <source>
        <dbReference type="ARBA" id="ARBA00004571"/>
    </source>
</evidence>
<keyword evidence="7 8" id="KW-0998">Cell outer membrane</keyword>
<organism evidence="13 14">
    <name type="scientific">Sphingobacterium siyangense</name>
    <dbReference type="NCBI Taxonomy" id="459529"/>
    <lineage>
        <taxon>Bacteria</taxon>
        <taxon>Pseudomonadati</taxon>
        <taxon>Bacteroidota</taxon>
        <taxon>Sphingobacteriia</taxon>
        <taxon>Sphingobacteriales</taxon>
        <taxon>Sphingobacteriaceae</taxon>
        <taxon>Sphingobacterium</taxon>
    </lineage>
</organism>
<dbReference type="InterPro" id="IPR023996">
    <property type="entry name" value="TonB-dep_OMP_SusC/RagA"/>
</dbReference>
<comment type="subcellular location">
    <subcellularLocation>
        <location evidence="1 8">Cell outer membrane</location>
        <topology evidence="1 8">Multi-pass membrane protein</topology>
    </subcellularLocation>
</comment>
<dbReference type="OrthoDB" id="600887at2"/>
<dbReference type="Gene3D" id="2.170.130.10">
    <property type="entry name" value="TonB-dependent receptor, plug domain"/>
    <property type="match status" value="1"/>
</dbReference>
<dbReference type="InterPro" id="IPR037066">
    <property type="entry name" value="Plug_dom_sf"/>
</dbReference>
<feature type="signal peptide" evidence="10">
    <location>
        <begin position="1"/>
        <end position="22"/>
    </location>
</feature>
<sequence length="1093" mass="119816">MAKFYKVGLSAMMMFTVGASMAQQKISITGRITDSQGAPLSGVTIREKGGSVSTSTNANGTYSLSVGSNATILVSYIGYQNQEVVVNGRNVVNVTMNGASAAIDEVVVVGYGQQKKAKLLGSVATIDGKKLESRAVTNVSSALSGLAAGVQVKVGNGKPGSDGATIRVRGTGTMNNNDALVIIDGIQGVMDAVNPEDIETISVLKDASSAAIYGARAANGVIVITTKKGKGGQAPQIKYSGLFSRTTPSAKPEFVSDYLRHMSLFQEAAENIGEKGPYTQSAIDTWTAANADPNGLTAQGIPNYVAYPNTNWGDWIYENAWLKSHNVSVLGGSENIRYNLSGRIQDNPGIMHNTGMKRYEGRVNLETDVTNFLTVGTQTFVVKEERSMASDANLYNFLRQTTPGIYPMYDSKFGSAVLSSGESSQLNNLLTYLYDNKGSNERTRLNATLFANVKLWKGLTFETKFNYQSRFDEVKTWSDPSPRYDFSTMTITSTPVNLATSTTGQSYNKIYRKSFDNVLRYNTTIGKHTIGALVGHNEFYYNDSGFSASTKGLIDATITNIGTGTEMNSISGAESDNSMRSFFGRFSYDYDGKYLAEFSLRRDGSSKFGLGKKYGTFPSVSLGYILSKESFMKAVDPYLQDIKIRGSWGKLGNDGGDDLNVYGWHGVYGQVGYSFNGAQANGLRLSRFGNNLLQWEDSENKELGLEFATLNRRASVELSLYDRKTSNIIRTAQMPITAGTASAPFYNQAAMRNKGIELNLNWRDKIGDFSYNIGGNFSYNKNKVTEYEGKLVQGMVDDGTGKMVWQTNLGDVSTGGVNRRLEGYQLDEFYLRQVYRGNGSYFNSDGSVNVNGGPTTGMIRTDQDYEWAKAMKAAGYSFVTSSQAIADSYGSNARMYYGDLIYADLNGDGIYGNNADQYFTGTSTSPKYIYGFNLGFSYKGLDMSMIWAGEAGGQYYWTDAGYNNNVLILGNQVTTRIADDHYFYNPAAPNDPRTNQNGYFPRLKYGTSAENINNQASDYWLYNANFLKLRNLQIGYTFDKKLTEKVKVRSLRVFFSGENLLMFTDFPGLDPEVGAGAEYPTMKQFAFGLNIGF</sequence>
<dbReference type="Proteomes" id="UP000315908">
    <property type="component" value="Unassembled WGS sequence"/>
</dbReference>
<dbReference type="InterPro" id="IPR036942">
    <property type="entry name" value="Beta-barrel_TonB_sf"/>
</dbReference>
<dbReference type="Gene3D" id="2.60.40.1120">
    <property type="entry name" value="Carboxypeptidase-like, regulatory domain"/>
    <property type="match status" value="1"/>
</dbReference>
<proteinExistence type="inferred from homology"/>
<dbReference type="InterPro" id="IPR039426">
    <property type="entry name" value="TonB-dep_rcpt-like"/>
</dbReference>
<keyword evidence="6 8" id="KW-0472">Membrane</keyword>
<evidence type="ECO:0000256" key="5">
    <source>
        <dbReference type="ARBA" id="ARBA00023077"/>
    </source>
</evidence>
<dbReference type="InterPro" id="IPR012910">
    <property type="entry name" value="Plug_dom"/>
</dbReference>
<dbReference type="NCBIfam" id="TIGR04057">
    <property type="entry name" value="SusC_RagA_signa"/>
    <property type="match status" value="1"/>
</dbReference>
<protein>
    <submittedName>
        <fullName evidence="13">TonB-linked SusC/RagA family outer membrane protein</fullName>
    </submittedName>
</protein>
<dbReference type="InterPro" id="IPR008969">
    <property type="entry name" value="CarboxyPept-like_regulatory"/>
</dbReference>
<comment type="caution">
    <text evidence="13">The sequence shown here is derived from an EMBL/GenBank/DDBJ whole genome shotgun (WGS) entry which is preliminary data.</text>
</comment>
<dbReference type="FunFam" id="2.170.130.10:FF:000003">
    <property type="entry name" value="SusC/RagA family TonB-linked outer membrane protein"/>
    <property type="match status" value="1"/>
</dbReference>
<feature type="domain" description="TonB-dependent receptor plug" evidence="12">
    <location>
        <begin position="116"/>
        <end position="221"/>
    </location>
</feature>
<evidence type="ECO:0000313" key="13">
    <source>
        <dbReference type="EMBL" id="TWI23895.1"/>
    </source>
</evidence>
<evidence type="ECO:0000256" key="6">
    <source>
        <dbReference type="ARBA" id="ARBA00023136"/>
    </source>
</evidence>
<dbReference type="AlphaFoldDB" id="A0A562MVF1"/>
<evidence type="ECO:0000259" key="11">
    <source>
        <dbReference type="Pfam" id="PF00593"/>
    </source>
</evidence>
<keyword evidence="3 8" id="KW-1134">Transmembrane beta strand</keyword>
<dbReference type="SUPFAM" id="SSF49464">
    <property type="entry name" value="Carboxypeptidase regulatory domain-like"/>
    <property type="match status" value="1"/>
</dbReference>
<dbReference type="RefSeq" id="WP_145327169.1">
    <property type="nucleotide sequence ID" value="NZ_VLKR01000003.1"/>
</dbReference>
<evidence type="ECO:0000256" key="9">
    <source>
        <dbReference type="RuleBase" id="RU003357"/>
    </source>
</evidence>
<dbReference type="InterPro" id="IPR000531">
    <property type="entry name" value="Beta-barrel_TonB"/>
</dbReference>
<evidence type="ECO:0000313" key="14">
    <source>
        <dbReference type="Proteomes" id="UP000315908"/>
    </source>
</evidence>
<dbReference type="GO" id="GO:0009279">
    <property type="term" value="C:cell outer membrane"/>
    <property type="evidence" value="ECO:0007669"/>
    <property type="project" value="UniProtKB-SubCell"/>
</dbReference>
<evidence type="ECO:0000256" key="3">
    <source>
        <dbReference type="ARBA" id="ARBA00022452"/>
    </source>
</evidence>
<dbReference type="Gene3D" id="2.40.170.20">
    <property type="entry name" value="TonB-dependent receptor, beta-barrel domain"/>
    <property type="match status" value="1"/>
</dbReference>
<dbReference type="SUPFAM" id="SSF56935">
    <property type="entry name" value="Porins"/>
    <property type="match status" value="1"/>
</dbReference>
<evidence type="ECO:0000256" key="7">
    <source>
        <dbReference type="ARBA" id="ARBA00023237"/>
    </source>
</evidence>
<evidence type="ECO:0000256" key="4">
    <source>
        <dbReference type="ARBA" id="ARBA00022692"/>
    </source>
</evidence>
<evidence type="ECO:0000256" key="8">
    <source>
        <dbReference type="PROSITE-ProRule" id="PRU01360"/>
    </source>
</evidence>